<reference evidence="4 5" key="1">
    <citation type="submission" date="2020-10" db="EMBL/GenBank/DDBJ databases">
        <title>ChiBAC.</title>
        <authorList>
            <person name="Zenner C."/>
            <person name="Hitch T.C.A."/>
            <person name="Clavel T."/>
        </authorList>
    </citation>
    <scope>NUCLEOTIDE SEQUENCE [LARGE SCALE GENOMIC DNA]</scope>
    <source>
        <strain evidence="4 5">DSM 108991</strain>
    </source>
</reference>
<comment type="caution">
    <text evidence="4">The sequence shown here is derived from an EMBL/GenBank/DDBJ whole genome shotgun (WGS) entry which is preliminary data.</text>
</comment>
<accession>A0ABR9RIG6</accession>
<dbReference type="CDD" id="cd02440">
    <property type="entry name" value="AdoMet_MTases"/>
    <property type="match status" value="1"/>
</dbReference>
<name>A0ABR9RIG6_9FIRM</name>
<evidence type="ECO:0000313" key="5">
    <source>
        <dbReference type="Proteomes" id="UP000758652"/>
    </source>
</evidence>
<dbReference type="SMART" id="SM00487">
    <property type="entry name" value="DEXDc"/>
    <property type="match status" value="1"/>
</dbReference>
<evidence type="ECO:0000313" key="4">
    <source>
        <dbReference type="EMBL" id="MBE5062737.1"/>
    </source>
</evidence>
<dbReference type="PANTHER" id="PTHR45766:SF6">
    <property type="entry name" value="SWI_SNF-RELATED MATRIX-ASSOCIATED ACTIN-DEPENDENT REGULATOR OF CHROMATIN SUBFAMILY A-LIKE PROTEIN 1"/>
    <property type="match status" value="1"/>
</dbReference>
<protein>
    <submittedName>
        <fullName evidence="4">DEAD/DEAH box helicase family protein</fullName>
    </submittedName>
</protein>
<dbReference type="PRINTS" id="PR00507">
    <property type="entry name" value="N12N6MTFRASE"/>
</dbReference>
<evidence type="ECO:0000256" key="2">
    <source>
        <dbReference type="ARBA" id="ARBA00022801"/>
    </source>
</evidence>
<keyword evidence="1" id="KW-0680">Restriction system</keyword>
<dbReference type="InterPro" id="IPR014001">
    <property type="entry name" value="Helicase_ATP-bd"/>
</dbReference>
<dbReference type="SUPFAM" id="SSF52540">
    <property type="entry name" value="P-loop containing nucleoside triphosphate hydrolases"/>
    <property type="match status" value="2"/>
</dbReference>
<keyword evidence="2" id="KW-0378">Hydrolase</keyword>
<organism evidence="4 5">
    <name type="scientific">Claveliimonas monacensis</name>
    <dbReference type="NCBI Taxonomy" id="2779351"/>
    <lineage>
        <taxon>Bacteria</taxon>
        <taxon>Bacillati</taxon>
        <taxon>Bacillota</taxon>
        <taxon>Clostridia</taxon>
        <taxon>Lachnospirales</taxon>
        <taxon>Lachnospiraceae</taxon>
        <taxon>Claveliimonas</taxon>
    </lineage>
</organism>
<dbReference type="InterPro" id="IPR000330">
    <property type="entry name" value="SNF2_N"/>
</dbReference>
<dbReference type="SUPFAM" id="SSF53335">
    <property type="entry name" value="S-adenosyl-L-methionine-dependent methyltransferases"/>
    <property type="match status" value="1"/>
</dbReference>
<dbReference type="InterPro" id="IPR029063">
    <property type="entry name" value="SAM-dependent_MTases_sf"/>
</dbReference>
<dbReference type="Pfam" id="PF00176">
    <property type="entry name" value="SNF2-rel_dom"/>
    <property type="match status" value="1"/>
</dbReference>
<keyword evidence="4" id="KW-0067">ATP-binding</keyword>
<dbReference type="PANTHER" id="PTHR45766">
    <property type="entry name" value="DNA ANNEALING HELICASE AND ENDONUCLEASE ZRANB3 FAMILY MEMBER"/>
    <property type="match status" value="1"/>
</dbReference>
<gene>
    <name evidence="4" type="ORF">INF30_05625</name>
</gene>
<dbReference type="Pfam" id="PF02384">
    <property type="entry name" value="N6_Mtase"/>
    <property type="match status" value="1"/>
</dbReference>
<evidence type="ECO:0000256" key="1">
    <source>
        <dbReference type="ARBA" id="ARBA00022747"/>
    </source>
</evidence>
<dbReference type="GO" id="GO:0004386">
    <property type="term" value="F:helicase activity"/>
    <property type="evidence" value="ECO:0007669"/>
    <property type="project" value="UniProtKB-KW"/>
</dbReference>
<dbReference type="InterPro" id="IPR002052">
    <property type="entry name" value="DNA_methylase_N6_adenine_CS"/>
</dbReference>
<keyword evidence="4" id="KW-0547">Nucleotide-binding</keyword>
<sequence>MMQKYIVNRDVHIPHEMRREINEKILYLINTHTVEESGITKEDIFNCYTGNGGLHGLDRKDYASFHEYTQAKKEKESGQFFTPPKVCQFLVECIRPEEHDIIYDLTYGKGDFYNYLPVEENIYGTELDINAVKFARYLYPKANLEYGDIREYTPYVPADVVFGNPPFHLEWGTSENPISSQMYYCKKAYQILKPAGLLAVIVPASFLADPFTCGTDISMINQWFNLILQFDLPADTFRTSGVETFRTKVMILQKRSCYVTTRPYQTGKTVCGSSEELYEKYIKPLLCEKRGNAPKIYLEGKSLNLNSCEDRKFLERTTKLLFDIKRNKNLRHRAGRCEALLQKYYTQKQPPDMSWTEWQKTKIKESDVLRYLKGTLSSANRRYENRICLVKTNYGFKRKDYREDGEEWLISSINDCILQQKKIPGYEKLLRRKRREYENQNRPFMEMEMDPEIEVYLENWTVTSEMSGEQIYLNPVQKREVNRFLQKRYGAIQFAMGTGKTLCMLAMAQYRLKYSNIRNVLVVGTALAINNTWEEVLQDYHVKYLRVTNRKDIGKIGRGQIILLTINQLTALKREMKHYIRTQSQKVMLVFDESDTISNPYSRRTKAMLAVFRKCRYKILATGTLTRNHVSEAAPQLELLYNNSINYLSLNPEIYRIKNEVLKKEPNFFYMRPFPAYRRGYQLFSRSHLPKRITVFGVKKENQDIYNASYLSDLLDKTVITRSFEEVAGRKIYRIHQITCSFSETEKQIYQKALDKFEDIRRNYFAQLDNPRKDAVFRILQQLLLLLRVCADPSLMFEYTSDDAPIKLLRLIQMIQMWEKERVAVGVRHIEVVQSYQKYLREAFPDRPLFILTGKVSCKKRKKVIDILEKTENGILLSTQQSLSESMNIDFVDKIVLPELYYNNAAMAQYYFRFIRYTSKHFKNVYFLTYEKSIEMNLLKMVLSKEKINRFMKKQEADEEELYEYFGVDPEMFRLMMVMGEDEKGQLRVRWGEQKIS</sequence>
<dbReference type="InterPro" id="IPR003356">
    <property type="entry name" value="DNA_methylase_A-5"/>
</dbReference>
<dbReference type="RefSeq" id="WP_226394506.1">
    <property type="nucleotide sequence ID" value="NZ_JADCKL010000003.1"/>
</dbReference>
<dbReference type="Proteomes" id="UP000758652">
    <property type="component" value="Unassembled WGS sequence"/>
</dbReference>
<dbReference type="PROSITE" id="PS51192">
    <property type="entry name" value="HELICASE_ATP_BIND_1"/>
    <property type="match status" value="1"/>
</dbReference>
<dbReference type="EMBL" id="JADCKL010000003">
    <property type="protein sequence ID" value="MBE5062737.1"/>
    <property type="molecule type" value="Genomic_DNA"/>
</dbReference>
<dbReference type="PROSITE" id="PS00092">
    <property type="entry name" value="N6_MTASE"/>
    <property type="match status" value="1"/>
</dbReference>
<dbReference type="InterPro" id="IPR027417">
    <property type="entry name" value="P-loop_NTPase"/>
</dbReference>
<proteinExistence type="predicted"/>
<feature type="domain" description="Helicase ATP-binding" evidence="3">
    <location>
        <begin position="481"/>
        <end position="643"/>
    </location>
</feature>
<dbReference type="Gene3D" id="3.40.50.150">
    <property type="entry name" value="Vaccinia Virus protein VP39"/>
    <property type="match status" value="1"/>
</dbReference>
<evidence type="ECO:0000259" key="3">
    <source>
        <dbReference type="PROSITE" id="PS51192"/>
    </source>
</evidence>
<keyword evidence="5" id="KW-1185">Reference proteome</keyword>
<dbReference type="Gene3D" id="3.40.50.300">
    <property type="entry name" value="P-loop containing nucleotide triphosphate hydrolases"/>
    <property type="match status" value="2"/>
</dbReference>
<keyword evidence="4" id="KW-0347">Helicase</keyword>